<accession>A0A450X5P4</accession>
<proteinExistence type="predicted"/>
<reference evidence="1" key="1">
    <citation type="submission" date="2019-02" db="EMBL/GenBank/DDBJ databases">
        <authorList>
            <person name="Gruber-Vodicka R. H."/>
            <person name="Seah K. B. B."/>
        </authorList>
    </citation>
    <scope>NUCLEOTIDE SEQUENCE</scope>
    <source>
        <strain evidence="1">BECK_BZ164</strain>
    </source>
</reference>
<name>A0A450X5P4_9GAMM</name>
<sequence length="133" mass="14846">MSILSEFLTTLGVQDDFCIQLKSQKETRRKYTRLTHASCAASLGRGVNQSVISRRLRREGEVTPSRKYLHPVANRRHGSAGASPSRISLTLPKPYLGILVLGQDSDKSHFGSHPLGRTITTTSYRHKLTYLLP</sequence>
<organism evidence="1">
    <name type="scientific">Candidatus Kentrum sp. FM</name>
    <dbReference type="NCBI Taxonomy" id="2126340"/>
    <lineage>
        <taxon>Bacteria</taxon>
        <taxon>Pseudomonadati</taxon>
        <taxon>Pseudomonadota</taxon>
        <taxon>Gammaproteobacteria</taxon>
        <taxon>Candidatus Kentrum</taxon>
    </lineage>
</organism>
<dbReference type="EMBL" id="CAADFL010001005">
    <property type="protein sequence ID" value="VFK24605.1"/>
    <property type="molecule type" value="Genomic_DNA"/>
</dbReference>
<protein>
    <submittedName>
        <fullName evidence="1">Uncharacterized protein</fullName>
    </submittedName>
</protein>
<gene>
    <name evidence="1" type="ORF">BECKFM1743B_GA0114221_110052</name>
</gene>
<dbReference type="AlphaFoldDB" id="A0A450X5P4"/>
<evidence type="ECO:0000313" key="1">
    <source>
        <dbReference type="EMBL" id="VFK24605.1"/>
    </source>
</evidence>